<accession>A0A7X3LVB1</accession>
<evidence type="ECO:0000313" key="1">
    <source>
        <dbReference type="EMBL" id="MXN65811.1"/>
    </source>
</evidence>
<keyword evidence="2" id="KW-1185">Reference proteome</keyword>
<name>A0A7X3LVB1_9HYPH</name>
<dbReference type="EMBL" id="WUMV01000006">
    <property type="protein sequence ID" value="MXN65811.1"/>
    <property type="molecule type" value="Genomic_DNA"/>
</dbReference>
<dbReference type="RefSeq" id="WP_160776062.1">
    <property type="nucleotide sequence ID" value="NZ_WUMV01000006.1"/>
</dbReference>
<dbReference type="Proteomes" id="UP000433101">
    <property type="component" value="Unassembled WGS sequence"/>
</dbReference>
<comment type="caution">
    <text evidence="1">The sequence shown here is derived from an EMBL/GenBank/DDBJ whole genome shotgun (WGS) entry which is preliminary data.</text>
</comment>
<sequence length="436" mass="48142">MAEIRYRLGHKRILDELFPPAKLANKDVELKNQCDVIAHYTRNSLIADGFASPGVAVEADESGYSIAIDTQGDQERLESFAAQHRHIFSPDAGGRAIAGRDLMRKLGVWNPMDGYHVNASPADGLCKWHLFPPLGLNVIGQKGLLLMHYPPWQVLQDATFLQVMTMFRWSTVLEASGLEASEISRYRTIVDVNPVAAPGSGQSEYPNDYLPIMMASAFFDGDGDLDYIRTMLELYLNGPEARGEEYTLPLIICGSPLYDPQAPGWFRTAYTDILPQNENGEPLVDVLQTGCFKIRPESKRKTPYMIANHMIAAGVTGRCTKSPGEIPDIRKYEGQDLVAASFLTSYANEPDLDPEDAKRRACRRWFGNDNGDGPPCAPDERDRQVICALAQMDLFFADKPKPHPVYSFKEAMERCAKAGNEPCGSKIGPSCGCGAG</sequence>
<evidence type="ECO:0000313" key="2">
    <source>
        <dbReference type="Proteomes" id="UP000433101"/>
    </source>
</evidence>
<protein>
    <submittedName>
        <fullName evidence="1">Uncharacterized protein</fullName>
    </submittedName>
</protein>
<organism evidence="1 2">
    <name type="scientific">Stappia sediminis</name>
    <dbReference type="NCBI Taxonomy" id="2692190"/>
    <lineage>
        <taxon>Bacteria</taxon>
        <taxon>Pseudomonadati</taxon>
        <taxon>Pseudomonadota</taxon>
        <taxon>Alphaproteobacteria</taxon>
        <taxon>Hyphomicrobiales</taxon>
        <taxon>Stappiaceae</taxon>
        <taxon>Stappia</taxon>
    </lineage>
</organism>
<gene>
    <name evidence="1" type="ORF">GR183_12930</name>
</gene>
<reference evidence="1 2" key="1">
    <citation type="submission" date="2019-12" db="EMBL/GenBank/DDBJ databases">
        <authorList>
            <person name="Li M."/>
        </authorList>
    </citation>
    <scope>NUCLEOTIDE SEQUENCE [LARGE SCALE GENOMIC DNA]</scope>
    <source>
        <strain evidence="1 2">GBMRC 2046</strain>
    </source>
</reference>
<dbReference type="AlphaFoldDB" id="A0A7X3LVB1"/>
<proteinExistence type="predicted"/>